<dbReference type="EMBL" id="LRDH01000110">
    <property type="protein sequence ID" value="PPV14239.1"/>
    <property type="molecule type" value="Genomic_DNA"/>
</dbReference>
<reference evidence="2 7" key="3">
    <citation type="submission" date="2019-07" db="EMBL/GenBank/DDBJ databases">
        <title>Whole genome shotgun sequence of Clostridium butyricum NBRC 3858.</title>
        <authorList>
            <person name="Hosoyama A."/>
            <person name="Uohara A."/>
            <person name="Ohji S."/>
            <person name="Ichikawa N."/>
        </authorList>
    </citation>
    <scope>NUCLEOTIDE SEQUENCE [LARGE SCALE GENOMIC DNA]</scope>
    <source>
        <strain evidence="2 7">NBRC 3858</strain>
    </source>
</reference>
<dbReference type="PANTHER" id="PTHR34821">
    <property type="entry name" value="INNER MEMBRANE PROTEIN YDCZ"/>
    <property type="match status" value="1"/>
</dbReference>
<evidence type="ECO:0000313" key="8">
    <source>
        <dbReference type="Proteomes" id="UP000474042"/>
    </source>
</evidence>
<gene>
    <name evidence="4" type="ORF">AWN73_14220</name>
    <name evidence="2" type="ORF">CBU02nite_20430</name>
    <name evidence="5" type="ORF">FF104_07000</name>
    <name evidence="3" type="ORF">GND98_011420</name>
</gene>
<reference evidence="3 8" key="4">
    <citation type="submission" date="2020-01" db="EMBL/GenBank/DDBJ databases">
        <title>Genome sequence of a 1,3-propanediol producer, Clostridium butyricum S3.</title>
        <authorList>
            <person name="Zhou J."/>
        </authorList>
    </citation>
    <scope>NUCLEOTIDE SEQUENCE [LARGE SCALE GENOMIC DNA]</scope>
    <source>
        <strain evidence="3 8">S3</strain>
    </source>
</reference>
<protein>
    <submittedName>
        <fullName evidence="5">DMT family transporter</fullName>
    </submittedName>
    <submittedName>
        <fullName evidence="3">EamA-like transporter family protein</fullName>
    </submittedName>
    <submittedName>
        <fullName evidence="2">Membrane protein</fullName>
    </submittedName>
</protein>
<evidence type="ECO:0000256" key="1">
    <source>
        <dbReference type="SAM" id="Phobius"/>
    </source>
</evidence>
<dbReference type="RefSeq" id="WP_002579837.1">
    <property type="nucleotide sequence ID" value="NZ_AP019716.1"/>
</dbReference>
<dbReference type="Proteomes" id="UP000238081">
    <property type="component" value="Unassembled WGS sequence"/>
</dbReference>
<feature type="transmembrane region" description="Helical" evidence="1">
    <location>
        <begin position="64"/>
        <end position="85"/>
    </location>
</feature>
<dbReference type="EMBL" id="WOFV02000034">
    <property type="protein sequence ID" value="NAS18462.1"/>
    <property type="molecule type" value="Genomic_DNA"/>
</dbReference>
<feature type="transmembrane region" description="Helical" evidence="1">
    <location>
        <begin position="119"/>
        <end position="137"/>
    </location>
</feature>
<dbReference type="OrthoDB" id="1654616at2"/>
<dbReference type="KEGG" id="cbut:ATN24_08640"/>
<dbReference type="EMBL" id="CP040626">
    <property type="protein sequence ID" value="QMW90714.1"/>
    <property type="molecule type" value="Genomic_DNA"/>
</dbReference>
<keyword evidence="1" id="KW-0472">Membrane</keyword>
<dbReference type="Proteomes" id="UP000321089">
    <property type="component" value="Unassembled WGS sequence"/>
</dbReference>
<dbReference type="GO" id="GO:0005886">
    <property type="term" value="C:plasma membrane"/>
    <property type="evidence" value="ECO:0007669"/>
    <property type="project" value="TreeGrafter"/>
</dbReference>
<evidence type="ECO:0000313" key="4">
    <source>
        <dbReference type="EMBL" id="PPV14239.1"/>
    </source>
</evidence>
<feature type="transmembrane region" description="Helical" evidence="1">
    <location>
        <begin position="91"/>
        <end position="112"/>
    </location>
</feature>
<dbReference type="SUPFAM" id="SSF103473">
    <property type="entry name" value="MFS general substrate transporter"/>
    <property type="match status" value="1"/>
</dbReference>
<keyword evidence="1" id="KW-0812">Transmembrane</keyword>
<proteinExistence type="predicted"/>
<evidence type="ECO:0000313" key="3">
    <source>
        <dbReference type="EMBL" id="NAS18462.1"/>
    </source>
</evidence>
<dbReference type="Proteomes" id="UP000515243">
    <property type="component" value="Chromosome 1"/>
</dbReference>
<evidence type="ECO:0000313" key="5">
    <source>
        <dbReference type="EMBL" id="QMW90714.1"/>
    </source>
</evidence>
<reference evidence="5 9" key="2">
    <citation type="submission" date="2019-05" db="EMBL/GenBank/DDBJ databases">
        <authorList>
            <person name="Schori C."/>
            <person name="Ahrens C."/>
        </authorList>
    </citation>
    <scope>NUCLEOTIDE SEQUENCE [LARGE SCALE GENOMIC DNA]</scope>
    <source>
        <strain evidence="5 9">DSM 10702</strain>
    </source>
</reference>
<dbReference type="PANTHER" id="PTHR34821:SF2">
    <property type="entry name" value="INNER MEMBRANE PROTEIN YDCZ"/>
    <property type="match status" value="1"/>
</dbReference>
<accession>A0A0A6Q0M7</accession>
<dbReference type="EMBL" id="BKBC01000026">
    <property type="protein sequence ID" value="GEQ21537.1"/>
    <property type="molecule type" value="Genomic_DNA"/>
</dbReference>
<sequence length="151" mass="16512">MIFIFLSILTGVIIVVSRILNTKLSEKIGLLESSYFNYLTGAVTSIILFLFVGESFNLSSLKTVPFYGYLGGILGVSIVILNSVVTPKLSAFYVTLLIFIGQLFTGIVIDWIVSGHLPINKLIGGIIVVCGLSYNLIIDSNDQKQYSIEPK</sequence>
<dbReference type="AlphaFoldDB" id="A0A0A6Q0M7"/>
<evidence type="ECO:0000313" key="2">
    <source>
        <dbReference type="EMBL" id="GEQ21537.1"/>
    </source>
</evidence>
<evidence type="ECO:0000313" key="7">
    <source>
        <dbReference type="Proteomes" id="UP000321089"/>
    </source>
</evidence>
<name>A0A0A6Q0M7_CLOBU</name>
<reference evidence="4 6" key="1">
    <citation type="submission" date="2016-01" db="EMBL/GenBank/DDBJ databases">
        <title>Characterization of the Clostridium difficile lineages that are prevalent in Hong Kong and China.</title>
        <authorList>
            <person name="Kwok J.S.-L."/>
            <person name="Lam W.-Y."/>
            <person name="Ip M."/>
            <person name="Chan T.-F."/>
            <person name="Hawkey P.M."/>
            <person name="Tsui S.K.-W."/>
        </authorList>
    </citation>
    <scope>NUCLEOTIDE SEQUENCE [LARGE SCALE GENOMIC DNA]</scope>
    <source>
        <strain evidence="4 6">300064</strain>
    </source>
</reference>
<dbReference type="Pfam" id="PF04657">
    <property type="entry name" value="DMT_YdcZ"/>
    <property type="match status" value="1"/>
</dbReference>
<dbReference type="Proteomes" id="UP000474042">
    <property type="component" value="Unassembled WGS sequence"/>
</dbReference>
<evidence type="ECO:0000313" key="9">
    <source>
        <dbReference type="Proteomes" id="UP000515243"/>
    </source>
</evidence>
<dbReference type="InterPro" id="IPR006750">
    <property type="entry name" value="YdcZ"/>
</dbReference>
<dbReference type="InterPro" id="IPR036259">
    <property type="entry name" value="MFS_trans_sf"/>
</dbReference>
<evidence type="ECO:0000313" key="6">
    <source>
        <dbReference type="Proteomes" id="UP000238081"/>
    </source>
</evidence>
<organism evidence="4 6">
    <name type="scientific">Clostridium butyricum</name>
    <dbReference type="NCBI Taxonomy" id="1492"/>
    <lineage>
        <taxon>Bacteria</taxon>
        <taxon>Bacillati</taxon>
        <taxon>Bacillota</taxon>
        <taxon>Clostridia</taxon>
        <taxon>Eubacteriales</taxon>
        <taxon>Clostridiaceae</taxon>
        <taxon>Clostridium</taxon>
    </lineage>
</organism>
<dbReference type="GeneID" id="92943902"/>
<keyword evidence="1" id="KW-1133">Transmembrane helix</keyword>
<feature type="transmembrane region" description="Helical" evidence="1">
    <location>
        <begin position="34"/>
        <end position="52"/>
    </location>
</feature>